<feature type="signal peptide" evidence="2">
    <location>
        <begin position="1"/>
        <end position="18"/>
    </location>
</feature>
<accession>A0A7J6C7Q9</accession>
<proteinExistence type="predicted"/>
<keyword evidence="1" id="KW-0812">Transmembrane</keyword>
<keyword evidence="1" id="KW-1133">Transmembrane helix</keyword>
<keyword evidence="2" id="KW-0732">Signal</keyword>
<gene>
    <name evidence="3" type="ORF">G5714_016173</name>
</gene>
<reference evidence="3 4" key="1">
    <citation type="submission" date="2020-04" db="EMBL/GenBank/DDBJ databases">
        <title>Chromosome-level genome assembly of a cyprinid fish Onychostoma macrolepis by integration of Nanopore Sequencing, Bionano and Hi-C technology.</title>
        <authorList>
            <person name="Wang D."/>
        </authorList>
    </citation>
    <scope>NUCLEOTIDE SEQUENCE [LARGE SCALE GENOMIC DNA]</scope>
    <source>
        <strain evidence="3">SWU-2019</strain>
        <tissue evidence="3">Muscle</tissue>
    </source>
</reference>
<evidence type="ECO:0000313" key="3">
    <source>
        <dbReference type="EMBL" id="KAF4103290.1"/>
    </source>
</evidence>
<evidence type="ECO:0000256" key="1">
    <source>
        <dbReference type="SAM" id="Phobius"/>
    </source>
</evidence>
<protein>
    <submittedName>
        <fullName evidence="3">Uncharacterized protein</fullName>
    </submittedName>
</protein>
<name>A0A7J6C7Q9_9TELE</name>
<dbReference type="EMBL" id="JAAMOB010000016">
    <property type="protein sequence ID" value="KAF4103290.1"/>
    <property type="molecule type" value="Genomic_DNA"/>
</dbReference>
<keyword evidence="4" id="KW-1185">Reference proteome</keyword>
<keyword evidence="1" id="KW-0472">Membrane</keyword>
<dbReference type="Proteomes" id="UP000579812">
    <property type="component" value="Unassembled WGS sequence"/>
</dbReference>
<comment type="caution">
    <text evidence="3">The sequence shown here is derived from an EMBL/GenBank/DDBJ whole genome shotgun (WGS) entry which is preliminary data.</text>
</comment>
<organism evidence="3 4">
    <name type="scientific">Onychostoma macrolepis</name>
    <dbReference type="NCBI Taxonomy" id="369639"/>
    <lineage>
        <taxon>Eukaryota</taxon>
        <taxon>Metazoa</taxon>
        <taxon>Chordata</taxon>
        <taxon>Craniata</taxon>
        <taxon>Vertebrata</taxon>
        <taxon>Euteleostomi</taxon>
        <taxon>Actinopterygii</taxon>
        <taxon>Neopterygii</taxon>
        <taxon>Teleostei</taxon>
        <taxon>Ostariophysi</taxon>
        <taxon>Cypriniformes</taxon>
        <taxon>Cyprinidae</taxon>
        <taxon>Acrossocheilinae</taxon>
        <taxon>Onychostoma</taxon>
    </lineage>
</organism>
<evidence type="ECO:0000256" key="2">
    <source>
        <dbReference type="SAM" id="SignalP"/>
    </source>
</evidence>
<feature type="transmembrane region" description="Helical" evidence="1">
    <location>
        <begin position="141"/>
        <end position="160"/>
    </location>
</feature>
<sequence>MQTALLFALLSCFSLIEGKSLGGETCDGTRREDSSYAFELPDAVIKNVQDSNCDAEWSTDQFTAILDGNSAHFSHPFKNVTHQGISVSYCPASVRFHVSCPKYTRELMCYCTNSTNNPVSTSLPSGDAIKTDSSVRQHYCAIAVAATFVISLFILAFLVCRTNSTAKYAPDEQNQPGSAEIA</sequence>
<evidence type="ECO:0000313" key="4">
    <source>
        <dbReference type="Proteomes" id="UP000579812"/>
    </source>
</evidence>
<feature type="chain" id="PRO_5029876635" evidence="2">
    <location>
        <begin position="19"/>
        <end position="182"/>
    </location>
</feature>
<dbReference type="AlphaFoldDB" id="A0A7J6C7Q9"/>